<organism evidence="8 9">
    <name type="scientific">Porphyra umbilicalis</name>
    <name type="common">Purple laver</name>
    <name type="synonym">Red alga</name>
    <dbReference type="NCBI Taxonomy" id="2786"/>
    <lineage>
        <taxon>Eukaryota</taxon>
        <taxon>Rhodophyta</taxon>
        <taxon>Bangiophyceae</taxon>
        <taxon>Bangiales</taxon>
        <taxon>Bangiaceae</taxon>
        <taxon>Porphyra</taxon>
    </lineage>
</organism>
<dbReference type="HAMAP" id="MF_00505">
    <property type="entry name" value="HSP90"/>
    <property type="match status" value="1"/>
</dbReference>
<evidence type="ECO:0000313" key="9">
    <source>
        <dbReference type="Proteomes" id="UP000218209"/>
    </source>
</evidence>
<dbReference type="EMBL" id="KV918798">
    <property type="protein sequence ID" value="OSX79113.1"/>
    <property type="molecule type" value="Genomic_DNA"/>
</dbReference>
<dbReference type="SUPFAM" id="SSF110942">
    <property type="entry name" value="HSP90 C-terminal domain"/>
    <property type="match status" value="1"/>
</dbReference>
<evidence type="ECO:0000259" key="7">
    <source>
        <dbReference type="SMART" id="SM00387"/>
    </source>
</evidence>
<dbReference type="InterPro" id="IPR020568">
    <property type="entry name" value="Ribosomal_Su5_D2-typ_SF"/>
</dbReference>
<dbReference type="PRINTS" id="PR00775">
    <property type="entry name" value="HEATSHOCK90"/>
</dbReference>
<evidence type="ECO:0000256" key="4">
    <source>
        <dbReference type="ARBA" id="ARBA00023186"/>
    </source>
</evidence>
<dbReference type="CDD" id="cd16927">
    <property type="entry name" value="HATPase_Hsp90-like"/>
    <property type="match status" value="1"/>
</dbReference>
<evidence type="ECO:0000256" key="1">
    <source>
        <dbReference type="ARBA" id="ARBA00008239"/>
    </source>
</evidence>
<dbReference type="Gene3D" id="1.20.120.790">
    <property type="entry name" value="Heat shock protein 90, C-terminal domain"/>
    <property type="match status" value="1"/>
</dbReference>
<feature type="binding site" evidence="5">
    <location>
        <position position="113"/>
    </location>
    <ligand>
        <name>ATP</name>
        <dbReference type="ChEBI" id="CHEBI:30616"/>
    </ligand>
</feature>
<feature type="binding site" evidence="5">
    <location>
        <position position="158"/>
    </location>
    <ligand>
        <name>ATP</name>
        <dbReference type="ChEBI" id="CHEBI:30616"/>
    </ligand>
</feature>
<name>A0A1X6PEN6_PORUM</name>
<dbReference type="PANTHER" id="PTHR11528">
    <property type="entry name" value="HEAT SHOCK PROTEIN 90 FAMILY MEMBER"/>
    <property type="match status" value="1"/>
</dbReference>
<dbReference type="OrthoDB" id="28737at2759"/>
<dbReference type="InterPro" id="IPR003594">
    <property type="entry name" value="HATPase_dom"/>
</dbReference>
<feature type="region of interest" description="Disordered" evidence="6">
    <location>
        <begin position="56"/>
        <end position="82"/>
    </location>
</feature>
<evidence type="ECO:0000256" key="5">
    <source>
        <dbReference type="PIRSR" id="PIRSR002583-1"/>
    </source>
</evidence>
<keyword evidence="9" id="KW-1185">Reference proteome</keyword>
<keyword evidence="4" id="KW-0143">Chaperone</keyword>
<feature type="region of interest" description="Disordered" evidence="6">
    <location>
        <begin position="235"/>
        <end position="255"/>
    </location>
</feature>
<dbReference type="Gene3D" id="3.30.230.80">
    <property type="match status" value="1"/>
</dbReference>
<feature type="binding site" evidence="5">
    <location>
        <position position="171"/>
    </location>
    <ligand>
        <name>ATP</name>
        <dbReference type="ChEBI" id="CHEBI:30616"/>
    </ligand>
</feature>
<evidence type="ECO:0000256" key="3">
    <source>
        <dbReference type="ARBA" id="ARBA00022840"/>
    </source>
</evidence>
<dbReference type="FunFam" id="3.30.230.80:FF:000001">
    <property type="entry name" value="Heat shock protein 90 alpha"/>
    <property type="match status" value="1"/>
</dbReference>
<evidence type="ECO:0000256" key="2">
    <source>
        <dbReference type="ARBA" id="ARBA00022741"/>
    </source>
</evidence>
<dbReference type="GO" id="GO:0005524">
    <property type="term" value="F:ATP binding"/>
    <property type="evidence" value="ECO:0007669"/>
    <property type="project" value="UniProtKB-KW"/>
</dbReference>
<keyword evidence="3 5" id="KW-0067">ATP-binding</keyword>
<protein>
    <recommendedName>
        <fullName evidence="7">Histidine kinase/HSP90-like ATPase domain-containing protein</fullName>
    </recommendedName>
</protein>
<feature type="binding site" evidence="5">
    <location>
        <position position="258"/>
    </location>
    <ligand>
        <name>ATP</name>
        <dbReference type="ChEBI" id="CHEBI:30616"/>
    </ligand>
</feature>
<dbReference type="GO" id="GO:0140662">
    <property type="term" value="F:ATP-dependent protein folding chaperone"/>
    <property type="evidence" value="ECO:0007669"/>
    <property type="project" value="InterPro"/>
</dbReference>
<feature type="binding site" evidence="5">
    <location>
        <begin position="201"/>
        <end position="206"/>
    </location>
    <ligand>
        <name>ATP</name>
        <dbReference type="ChEBI" id="CHEBI:30616"/>
    </ligand>
</feature>
<feature type="binding site" evidence="5">
    <location>
        <begin position="178"/>
        <end position="179"/>
    </location>
    <ligand>
        <name>ATP</name>
        <dbReference type="ChEBI" id="CHEBI:30616"/>
    </ligand>
</feature>
<proteinExistence type="inferred from homology"/>
<dbReference type="SMART" id="SM00387">
    <property type="entry name" value="HATPase_c"/>
    <property type="match status" value="1"/>
</dbReference>
<feature type="domain" description="Histidine kinase/HSP90-like ATPase" evidence="7">
    <location>
        <begin position="106"/>
        <end position="268"/>
    </location>
</feature>
<gene>
    <name evidence="8" type="ORF">BU14_0087s0060</name>
</gene>
<keyword evidence="2 5" id="KW-0547">Nucleotide-binding</keyword>
<dbReference type="InterPro" id="IPR037196">
    <property type="entry name" value="HSP90_C"/>
</dbReference>
<reference evidence="8 9" key="1">
    <citation type="submission" date="2017-03" db="EMBL/GenBank/DDBJ databases">
        <title>WGS assembly of Porphyra umbilicalis.</title>
        <authorList>
            <person name="Brawley S.H."/>
            <person name="Blouin N.A."/>
            <person name="Ficko-Blean E."/>
            <person name="Wheeler G.L."/>
            <person name="Lohr M."/>
            <person name="Goodson H.V."/>
            <person name="Jenkins J.W."/>
            <person name="Blaby-Haas C.E."/>
            <person name="Helliwell K.E."/>
            <person name="Chan C."/>
            <person name="Marriage T."/>
            <person name="Bhattacharya D."/>
            <person name="Klein A.S."/>
            <person name="Badis Y."/>
            <person name="Brodie J."/>
            <person name="Cao Y."/>
            <person name="Collen J."/>
            <person name="Dittami S.M."/>
            <person name="Gachon C.M."/>
            <person name="Green B.R."/>
            <person name="Karpowicz S."/>
            <person name="Kim J.W."/>
            <person name="Kudahl U."/>
            <person name="Lin S."/>
            <person name="Michel G."/>
            <person name="Mittag M."/>
            <person name="Olson B.J."/>
            <person name="Pangilinan J."/>
            <person name="Peng Y."/>
            <person name="Qiu H."/>
            <person name="Shu S."/>
            <person name="Singer J.T."/>
            <person name="Smith A.G."/>
            <person name="Sprecher B.N."/>
            <person name="Wagner V."/>
            <person name="Wang W."/>
            <person name="Wang Z.-Y."/>
            <person name="Yan J."/>
            <person name="Yarish C."/>
            <person name="Zoeuner-Riek S."/>
            <person name="Zhuang Y."/>
            <person name="Zou Y."/>
            <person name="Lindquist E.A."/>
            <person name="Grimwood J."/>
            <person name="Barry K."/>
            <person name="Rokhsar D.S."/>
            <person name="Schmutz J."/>
            <person name="Stiller J.W."/>
            <person name="Grossman A.R."/>
            <person name="Prochnik S.E."/>
        </authorList>
    </citation>
    <scope>NUCLEOTIDE SEQUENCE [LARGE SCALE GENOMIC DNA]</scope>
    <source>
        <strain evidence="8">4086291</strain>
    </source>
</reference>
<evidence type="ECO:0000256" key="6">
    <source>
        <dbReference type="SAM" id="MobiDB-lite"/>
    </source>
</evidence>
<dbReference type="Gene3D" id="3.40.50.11260">
    <property type="match status" value="1"/>
</dbReference>
<sequence>MAAFVGALSGTPLRTAAAARAPAAVSVRPRRVGPLPARRAARAALRMAADAGGDGAAGDAGSDAGAGAGATATAPPPPAAADGETFQFQAEVSRVMKLIINSLYSNKEIFARELVSNASDACDKKRFLSLTDGGAASETDFFIRVKADGDAKTITIEDNGIGMTKQELIANLGSIATSGTAKFAEALGESAKTDDVTLIGQFGVGFYAAFLVADHVTVVSRSATAASSPTYTWTSDSESSYTISEGDGGVPLEGDSGTRITLHVKSGSMELLENHRLGDLLRRYSEFIAFPIYAWETSTEMVDEPDGEEKNEDGTQKMKKVPTTVSGWAQVNKLKPLWMRRPREVEEEDYNEFYKTLAKDALAPMAHSHFAVEGDVEFRAVLFTPSMLPYELQQNMFDEAGRMLKLYVKRVFISDKFEEFVPRWLCFVRGVVDSEDLPLNVSREILQQSRVLRIISKRLVRKCVDMFKEIAGREDQADYTKFWSQFGRYLKAGIIDDSDYAEELAGLTRWYSSASGDDVTSFGEYVGRMKEGQSEIYYVTGSSKAAAASAPAMEKLRSAGYEVLYLTEAIDEISIQSLSTIKMKLAVDSDAGKAGEEGTLKLVDVAKESFKMPSEADKSDQDKAKDEAAAAELTDVTAYLQTLLTKTVAKVTLSERLTESPSAIVQSDFGVSPTMERYMRENSATGSSDMEQYLSTARTLEINPDHPIVLSLKAKLSADKDGDASTEQLGTLLYDLALLTGGYNLADTAGFASRVSKLVSSAVGAPAPPAAAAAPKEDPPAAASESKAIDPEVV</sequence>
<dbReference type="SUPFAM" id="SSF54211">
    <property type="entry name" value="Ribosomal protein S5 domain 2-like"/>
    <property type="match status" value="1"/>
</dbReference>
<feature type="binding site" evidence="5">
    <location>
        <position position="117"/>
    </location>
    <ligand>
        <name>ATP</name>
        <dbReference type="ChEBI" id="CHEBI:30616"/>
    </ligand>
</feature>
<dbReference type="GO" id="GO:0016887">
    <property type="term" value="F:ATP hydrolysis activity"/>
    <property type="evidence" value="ECO:0007669"/>
    <property type="project" value="InterPro"/>
</dbReference>
<feature type="region of interest" description="Disordered" evidence="6">
    <location>
        <begin position="766"/>
        <end position="794"/>
    </location>
</feature>
<dbReference type="InterPro" id="IPR036890">
    <property type="entry name" value="HATPase_C_sf"/>
</dbReference>
<dbReference type="InterPro" id="IPR020575">
    <property type="entry name" value="Hsp90_N"/>
</dbReference>
<dbReference type="Gene3D" id="3.30.565.10">
    <property type="entry name" value="Histidine kinase-like ATPase, C-terminal domain"/>
    <property type="match status" value="1"/>
</dbReference>
<dbReference type="Proteomes" id="UP000218209">
    <property type="component" value="Unassembled WGS sequence"/>
</dbReference>
<evidence type="ECO:0000313" key="8">
    <source>
        <dbReference type="EMBL" id="OSX79113.1"/>
    </source>
</evidence>
<comment type="similarity">
    <text evidence="1">Belongs to the heat shock protein 90 family.</text>
</comment>
<accession>A0A1X6PEN6</accession>
<dbReference type="Pfam" id="PF13589">
    <property type="entry name" value="HATPase_c_3"/>
    <property type="match status" value="1"/>
</dbReference>
<feature type="binding site" evidence="5">
    <location>
        <position position="163"/>
    </location>
    <ligand>
        <name>ATP</name>
        <dbReference type="ChEBI" id="CHEBI:30616"/>
    </ligand>
</feature>
<dbReference type="AlphaFoldDB" id="A0A1X6PEN6"/>
<dbReference type="SUPFAM" id="SSF55874">
    <property type="entry name" value="ATPase domain of HSP90 chaperone/DNA topoisomerase II/histidine kinase"/>
    <property type="match status" value="1"/>
</dbReference>
<dbReference type="NCBIfam" id="NF003555">
    <property type="entry name" value="PRK05218.1"/>
    <property type="match status" value="1"/>
</dbReference>
<dbReference type="Pfam" id="PF00183">
    <property type="entry name" value="HSP90"/>
    <property type="match status" value="1"/>
</dbReference>
<dbReference type="PIRSF" id="PIRSF002583">
    <property type="entry name" value="Hsp90"/>
    <property type="match status" value="1"/>
</dbReference>
<dbReference type="FunFam" id="3.30.565.10:FF:000005">
    <property type="entry name" value="Heat shock protein 90"/>
    <property type="match status" value="1"/>
</dbReference>
<dbReference type="InterPro" id="IPR001404">
    <property type="entry name" value="Hsp90_fam"/>
</dbReference>
<feature type="compositionally biased region" description="Gly residues" evidence="6">
    <location>
        <begin position="56"/>
        <end position="68"/>
    </location>
</feature>
<dbReference type="GO" id="GO:0051082">
    <property type="term" value="F:unfolded protein binding"/>
    <property type="evidence" value="ECO:0007669"/>
    <property type="project" value="InterPro"/>
</dbReference>
<feature type="binding site" evidence="5">
    <location>
        <position position="443"/>
    </location>
    <ligand>
        <name>ATP</name>
        <dbReference type="ChEBI" id="CHEBI:30616"/>
    </ligand>
</feature>